<dbReference type="Pfam" id="PF20118">
    <property type="entry name" value="DUF6508"/>
    <property type="match status" value="1"/>
</dbReference>
<dbReference type="InterPro" id="IPR045425">
    <property type="entry name" value="DUF6508"/>
</dbReference>
<comment type="caution">
    <text evidence="1">The sequence shown here is derived from an EMBL/GenBank/DDBJ whole genome shotgun (WGS) entry which is preliminary data.</text>
</comment>
<dbReference type="EMBL" id="PGGW01000071">
    <property type="protein sequence ID" value="PJE93894.1"/>
    <property type="molecule type" value="Genomic_DNA"/>
</dbReference>
<reference evidence="1 2" key="1">
    <citation type="submission" date="2017-11" db="EMBL/GenBank/DDBJ databases">
        <title>Streptomyces carmine sp. nov., a novel actinomycete isolated from Sophora alopecuroides in Xinjiang, China.</title>
        <authorList>
            <person name="Wang Y."/>
            <person name="Luo X."/>
            <person name="Wan C."/>
            <person name="Zhang L."/>
        </authorList>
    </citation>
    <scope>NUCLEOTIDE SEQUENCE [LARGE SCALE GENOMIC DNA]</scope>
    <source>
        <strain evidence="1 2">TRM SA0054</strain>
    </source>
</reference>
<name>A0A2M8LPK2_9ACTN</name>
<sequence length="159" mass="17723">MNDNGDPDDAVLLAQLDTTPGRADAWERLLAAADEFASRPHAEDDVRWEMPRRQPDGSMSFGRPVYGERVDRARRALSEVGAVTPAYHWTRHVPPRLPDDGSPLPPADAMRLATHIVRGERFGDGHIGKALEQGILQAVLASLATWHRDHQDHRDRSRG</sequence>
<organism evidence="1 2">
    <name type="scientific">Streptomyces carminius</name>
    <dbReference type="NCBI Taxonomy" id="2665496"/>
    <lineage>
        <taxon>Bacteria</taxon>
        <taxon>Bacillati</taxon>
        <taxon>Actinomycetota</taxon>
        <taxon>Actinomycetes</taxon>
        <taxon>Kitasatosporales</taxon>
        <taxon>Streptomycetaceae</taxon>
        <taxon>Streptomyces</taxon>
    </lineage>
</organism>
<evidence type="ECO:0000313" key="2">
    <source>
        <dbReference type="Proteomes" id="UP000230407"/>
    </source>
</evidence>
<protein>
    <submittedName>
        <fullName evidence="1">Uncharacterized protein</fullName>
    </submittedName>
</protein>
<keyword evidence="2" id="KW-1185">Reference proteome</keyword>
<proteinExistence type="predicted"/>
<evidence type="ECO:0000313" key="1">
    <source>
        <dbReference type="EMBL" id="PJE93894.1"/>
    </source>
</evidence>
<gene>
    <name evidence="1" type="ORF">CUT44_32415</name>
</gene>
<dbReference type="Proteomes" id="UP000230407">
    <property type="component" value="Unassembled WGS sequence"/>
</dbReference>
<accession>A0A2M8LPK2</accession>
<dbReference type="RefSeq" id="WP_100205564.1">
    <property type="nucleotide sequence ID" value="NZ_PGGW01000071.1"/>
</dbReference>
<dbReference type="AlphaFoldDB" id="A0A2M8LPK2"/>